<proteinExistence type="predicted"/>
<keyword evidence="1" id="KW-0175">Coiled coil</keyword>
<protein>
    <submittedName>
        <fullName evidence="2">Uncharacterized protein</fullName>
    </submittedName>
</protein>
<evidence type="ECO:0000313" key="2">
    <source>
        <dbReference type="EMBL" id="EAX98391.1"/>
    </source>
</evidence>
<evidence type="ECO:0000256" key="1">
    <source>
        <dbReference type="SAM" id="Coils"/>
    </source>
</evidence>
<dbReference type="KEGG" id="tva:4756186"/>
<dbReference type="InParanoid" id="A2F9L0"/>
<dbReference type="VEuPathDB" id="TrichDB:TVAGG3_0941540"/>
<gene>
    <name evidence="2" type="ORF">TVAG_125350</name>
</gene>
<organism evidence="2 3">
    <name type="scientific">Trichomonas vaginalis (strain ATCC PRA-98 / G3)</name>
    <dbReference type="NCBI Taxonomy" id="412133"/>
    <lineage>
        <taxon>Eukaryota</taxon>
        <taxon>Metamonada</taxon>
        <taxon>Parabasalia</taxon>
        <taxon>Trichomonadida</taxon>
        <taxon>Trichomonadidae</taxon>
        <taxon>Trichomonas</taxon>
    </lineage>
</organism>
<dbReference type="VEuPathDB" id="TrichDB:TVAG_125350"/>
<dbReference type="EMBL" id="DS113677">
    <property type="protein sequence ID" value="EAX98391.1"/>
    <property type="molecule type" value="Genomic_DNA"/>
</dbReference>
<reference evidence="2" key="1">
    <citation type="submission" date="2006-10" db="EMBL/GenBank/DDBJ databases">
        <authorList>
            <person name="Amadeo P."/>
            <person name="Zhao Q."/>
            <person name="Wortman J."/>
            <person name="Fraser-Liggett C."/>
            <person name="Carlton J."/>
        </authorList>
    </citation>
    <scope>NUCLEOTIDE SEQUENCE</scope>
    <source>
        <strain evidence="2">G3</strain>
    </source>
</reference>
<accession>A2F9L0</accession>
<feature type="coiled-coil region" evidence="1">
    <location>
        <begin position="33"/>
        <end position="60"/>
    </location>
</feature>
<reference evidence="2" key="2">
    <citation type="journal article" date="2007" name="Science">
        <title>Draft genome sequence of the sexually transmitted pathogen Trichomonas vaginalis.</title>
        <authorList>
            <person name="Carlton J.M."/>
            <person name="Hirt R.P."/>
            <person name="Silva J.C."/>
            <person name="Delcher A.L."/>
            <person name="Schatz M."/>
            <person name="Zhao Q."/>
            <person name="Wortman J.R."/>
            <person name="Bidwell S.L."/>
            <person name="Alsmark U.C.M."/>
            <person name="Besteiro S."/>
            <person name="Sicheritz-Ponten T."/>
            <person name="Noel C.J."/>
            <person name="Dacks J.B."/>
            <person name="Foster P.G."/>
            <person name="Simillion C."/>
            <person name="Van de Peer Y."/>
            <person name="Miranda-Saavedra D."/>
            <person name="Barton G.J."/>
            <person name="Westrop G.D."/>
            <person name="Mueller S."/>
            <person name="Dessi D."/>
            <person name="Fiori P.L."/>
            <person name="Ren Q."/>
            <person name="Paulsen I."/>
            <person name="Zhang H."/>
            <person name="Bastida-Corcuera F.D."/>
            <person name="Simoes-Barbosa A."/>
            <person name="Brown M.T."/>
            <person name="Hayes R.D."/>
            <person name="Mukherjee M."/>
            <person name="Okumura C.Y."/>
            <person name="Schneider R."/>
            <person name="Smith A.J."/>
            <person name="Vanacova S."/>
            <person name="Villalvazo M."/>
            <person name="Haas B.J."/>
            <person name="Pertea M."/>
            <person name="Feldblyum T.V."/>
            <person name="Utterback T.R."/>
            <person name="Shu C.L."/>
            <person name="Osoegawa K."/>
            <person name="de Jong P.J."/>
            <person name="Hrdy I."/>
            <person name="Horvathova L."/>
            <person name="Zubacova Z."/>
            <person name="Dolezal P."/>
            <person name="Malik S.B."/>
            <person name="Logsdon J.M. Jr."/>
            <person name="Henze K."/>
            <person name="Gupta A."/>
            <person name="Wang C.C."/>
            <person name="Dunne R.L."/>
            <person name="Upcroft J.A."/>
            <person name="Upcroft P."/>
            <person name="White O."/>
            <person name="Salzberg S.L."/>
            <person name="Tang P."/>
            <person name="Chiu C.-H."/>
            <person name="Lee Y.-S."/>
            <person name="Embley T.M."/>
            <person name="Coombs G.H."/>
            <person name="Mottram J.C."/>
            <person name="Tachezy J."/>
            <person name="Fraser-Liggett C.M."/>
            <person name="Johnson P.J."/>
        </authorList>
    </citation>
    <scope>NUCLEOTIDE SEQUENCE [LARGE SCALE GENOMIC DNA]</scope>
    <source>
        <strain evidence="2">G3</strain>
    </source>
</reference>
<dbReference type="SMR" id="A2F9L0"/>
<dbReference type="AlphaFoldDB" id="A2F9L0"/>
<evidence type="ECO:0000313" key="3">
    <source>
        <dbReference type="Proteomes" id="UP000001542"/>
    </source>
</evidence>
<name>A2F9L0_TRIV3</name>
<dbReference type="Proteomes" id="UP000001542">
    <property type="component" value="Unassembled WGS sequence"/>
</dbReference>
<dbReference type="RefSeq" id="XP_001311321.1">
    <property type="nucleotide sequence ID" value="XM_001311320.1"/>
</dbReference>
<sequence>MEDQYCPYCHQCSNFENSFVQLQNKECSLRVKVDDLTRKVSELSKQKKLLEKQNKLLINTCSLPIANSNQEEISSKDVENLLKNFDDVFNSQGNDMIRLLNERNSLANLVFKSLKIIDAQNDKIQKYDKLVHSLLQYTQPQHLQGRISTQLSQLGIQYTQYLYPRDIEQSNSNEFVDKQSENYLISLLTKINTMYPQTHPYIFEISQQISKKNKEYQEITNKNIELTNKYNNILTILGISESKDITSSVTKIVAESKLSKKLYNFGREIVSVFINFAEQFCMDNHVELCLSRLRKWLNYNDKTIDVIQEIDFLLGLCFPLSDSSSKRSKSKYKDPFEY</sequence>
<keyword evidence="3" id="KW-1185">Reference proteome</keyword>